<evidence type="ECO:0000313" key="2">
    <source>
        <dbReference type="EMBL" id="MBS3181175.1"/>
    </source>
</evidence>
<feature type="chain" id="PRO_5045246077" evidence="1">
    <location>
        <begin position="22"/>
        <end position="134"/>
    </location>
</feature>
<protein>
    <submittedName>
        <fullName evidence="2">Uncharacterized protein</fullName>
    </submittedName>
</protein>
<sequence>MTLSRALKAGVLLLFSASLFGCAPKGVDVPEGFEDLPGCSLVKIKIEDLATRGAPGCDLEGSEVIAPDGLVLEIGSVGDVTELSFSSSDTSAERTFMIVNWGVPGVAVSATQRESQIWASTPEAEKLQKRQLML</sequence>
<dbReference type="PROSITE" id="PS51257">
    <property type="entry name" value="PROKAR_LIPOPROTEIN"/>
    <property type="match status" value="1"/>
</dbReference>
<organism evidence="2 3">
    <name type="scientific">Leucobacter manosquensis</name>
    <dbReference type="NCBI Taxonomy" id="2810611"/>
    <lineage>
        <taxon>Bacteria</taxon>
        <taxon>Bacillati</taxon>
        <taxon>Actinomycetota</taxon>
        <taxon>Actinomycetes</taxon>
        <taxon>Micrococcales</taxon>
        <taxon>Microbacteriaceae</taxon>
        <taxon>Leucobacter</taxon>
    </lineage>
</organism>
<keyword evidence="3" id="KW-1185">Reference proteome</keyword>
<dbReference type="Proteomes" id="UP000811492">
    <property type="component" value="Unassembled WGS sequence"/>
</dbReference>
<name>A0ABS5M2I8_9MICO</name>
<accession>A0ABS5M2I8</accession>
<dbReference type="RefSeq" id="WP_211648310.1">
    <property type="nucleotide sequence ID" value="NZ_JAFEVO010000001.1"/>
</dbReference>
<feature type="signal peptide" evidence="1">
    <location>
        <begin position="1"/>
        <end position="21"/>
    </location>
</feature>
<evidence type="ECO:0000256" key="1">
    <source>
        <dbReference type="SAM" id="SignalP"/>
    </source>
</evidence>
<comment type="caution">
    <text evidence="2">The sequence shown here is derived from an EMBL/GenBank/DDBJ whole genome shotgun (WGS) entry which is preliminary data.</text>
</comment>
<keyword evidence="1" id="KW-0732">Signal</keyword>
<gene>
    <name evidence="2" type="ORF">JSQ98_02990</name>
</gene>
<dbReference type="EMBL" id="JAFEVO010000001">
    <property type="protein sequence ID" value="MBS3181175.1"/>
    <property type="molecule type" value="Genomic_DNA"/>
</dbReference>
<proteinExistence type="predicted"/>
<evidence type="ECO:0000313" key="3">
    <source>
        <dbReference type="Proteomes" id="UP000811492"/>
    </source>
</evidence>
<reference evidence="2 3" key="1">
    <citation type="submission" date="2021-02" db="EMBL/GenBank/DDBJ databases">
        <title>Draft genome and description of Leucobacter sp nov strain Marseille-Q4368.</title>
        <authorList>
            <person name="Boxberger M."/>
            <person name="La Scola B."/>
        </authorList>
    </citation>
    <scope>NUCLEOTIDE SEQUENCE [LARGE SCALE GENOMIC DNA]</scope>
    <source>
        <strain evidence="2 3">Marseille-Q4368</strain>
    </source>
</reference>